<dbReference type="InterPro" id="IPR014752">
    <property type="entry name" value="Arrestin-like_C"/>
</dbReference>
<dbReference type="PANTHER" id="PTHR31904:SF1">
    <property type="entry name" value="BYPASS OF STOP CODON PROTEIN 5-RELATED"/>
    <property type="match status" value="1"/>
</dbReference>
<dbReference type="STRING" id="1448320.A0A319EIX6"/>
<name>A0A319EIX6_9EURO</name>
<dbReference type="PANTHER" id="PTHR31904">
    <property type="entry name" value="BYPASS OF STOP CODON PROTEIN 5-RELATED"/>
    <property type="match status" value="1"/>
</dbReference>
<dbReference type="InterPro" id="IPR022794">
    <property type="entry name" value="Bul1_C"/>
</dbReference>
<evidence type="ECO:0000313" key="4">
    <source>
        <dbReference type="Proteomes" id="UP000247810"/>
    </source>
</evidence>
<keyword evidence="4" id="KW-1185">Reference proteome</keyword>
<evidence type="ECO:0000259" key="2">
    <source>
        <dbReference type="Pfam" id="PF04426"/>
    </source>
</evidence>
<dbReference type="OrthoDB" id="2283785at2759"/>
<dbReference type="Pfam" id="PF04426">
    <property type="entry name" value="Bul1_C"/>
    <property type="match status" value="1"/>
</dbReference>
<protein>
    <recommendedName>
        <fullName evidence="2">Bul1 C-terminal domain-containing protein</fullName>
    </recommendedName>
</protein>
<feature type="domain" description="Bul1 C-terminal" evidence="2">
    <location>
        <begin position="358"/>
        <end position="397"/>
    </location>
</feature>
<dbReference type="InterPro" id="IPR039634">
    <property type="entry name" value="Bul1-like"/>
</dbReference>
<evidence type="ECO:0000256" key="1">
    <source>
        <dbReference type="SAM" id="MobiDB-lite"/>
    </source>
</evidence>
<accession>A0A319EIX6</accession>
<dbReference type="AlphaFoldDB" id="A0A319EIX6"/>
<gene>
    <name evidence="3" type="ORF">BO71DRAFT_486712</name>
</gene>
<dbReference type="EMBL" id="KZ825964">
    <property type="protein sequence ID" value="PYH90912.1"/>
    <property type="molecule type" value="Genomic_DNA"/>
</dbReference>
<organism evidence="3 4">
    <name type="scientific">Aspergillus ellipticus CBS 707.79</name>
    <dbReference type="NCBI Taxonomy" id="1448320"/>
    <lineage>
        <taxon>Eukaryota</taxon>
        <taxon>Fungi</taxon>
        <taxon>Dikarya</taxon>
        <taxon>Ascomycota</taxon>
        <taxon>Pezizomycotina</taxon>
        <taxon>Eurotiomycetes</taxon>
        <taxon>Eurotiomycetidae</taxon>
        <taxon>Eurotiales</taxon>
        <taxon>Aspergillaceae</taxon>
        <taxon>Aspergillus</taxon>
        <taxon>Aspergillus subgen. Circumdati</taxon>
    </lineage>
</organism>
<evidence type="ECO:0000313" key="3">
    <source>
        <dbReference type="EMBL" id="PYH90912.1"/>
    </source>
</evidence>
<dbReference type="Gene3D" id="2.60.40.640">
    <property type="match status" value="1"/>
</dbReference>
<sequence>MARPRVSIHIDNQADDAYCVFSTFDAVSGEIDILFENDITYSDLNISLEGRTTVTITNEFGGQTKADETFLKPQGLVDHKFYSPVYQPKPRSAETHPFTFIIPKALPPHSCSHSVRDTLVPYAHTELPPSLGIQPSPSRDERRPDDLSPRTISITYNIAVSFLLHDTHPPRTVSARRKICILPATSSERPPPPFAPSIGPPDHTLERFNPDMAATPFSAQETLRHGVLRKQLGQLSLSAVQPAPLSIHVNEEGGVYPMLTVHAQFESHHSSPPPVLQRMVTSLRATTFFSIFPWTEIPKNPAAVRKQTQSGAYVKSVPLGVSELGSVEWEGVIFPKGMADKRVHEACMQMPVVLPSDRALVPTFHSCLVARSYELRVRVEYRGGLSGNVEVDVPVTVVVG</sequence>
<dbReference type="VEuPathDB" id="FungiDB:BO71DRAFT_486712"/>
<dbReference type="Proteomes" id="UP000247810">
    <property type="component" value="Unassembled WGS sequence"/>
</dbReference>
<feature type="compositionally biased region" description="Basic and acidic residues" evidence="1">
    <location>
        <begin position="138"/>
        <end position="148"/>
    </location>
</feature>
<proteinExistence type="predicted"/>
<reference evidence="3 4" key="1">
    <citation type="submission" date="2018-02" db="EMBL/GenBank/DDBJ databases">
        <title>The genomes of Aspergillus section Nigri reveals drivers in fungal speciation.</title>
        <authorList>
            <consortium name="DOE Joint Genome Institute"/>
            <person name="Vesth T.C."/>
            <person name="Nybo J."/>
            <person name="Theobald S."/>
            <person name="Brandl J."/>
            <person name="Frisvad J.C."/>
            <person name="Nielsen K.F."/>
            <person name="Lyhne E.K."/>
            <person name="Kogle M.E."/>
            <person name="Kuo A."/>
            <person name="Riley R."/>
            <person name="Clum A."/>
            <person name="Nolan M."/>
            <person name="Lipzen A."/>
            <person name="Salamov A."/>
            <person name="Henrissat B."/>
            <person name="Wiebenga A."/>
            <person name="De vries R.P."/>
            <person name="Grigoriev I.V."/>
            <person name="Mortensen U.H."/>
            <person name="Andersen M.R."/>
            <person name="Baker S.E."/>
        </authorList>
    </citation>
    <scope>NUCLEOTIDE SEQUENCE [LARGE SCALE GENOMIC DNA]</scope>
    <source>
        <strain evidence="3 4">CBS 707.79</strain>
    </source>
</reference>
<feature type="region of interest" description="Disordered" evidence="1">
    <location>
        <begin position="126"/>
        <end position="148"/>
    </location>
</feature>